<dbReference type="AlphaFoldDB" id="V5EQ29"/>
<organism evidence="2 3">
    <name type="scientific">Kalmanozyma brasiliensis (strain GHG001)</name>
    <name type="common">Yeast</name>
    <name type="synonym">Pseudozyma brasiliensis</name>
    <dbReference type="NCBI Taxonomy" id="1365824"/>
    <lineage>
        <taxon>Eukaryota</taxon>
        <taxon>Fungi</taxon>
        <taxon>Dikarya</taxon>
        <taxon>Basidiomycota</taxon>
        <taxon>Ustilaginomycotina</taxon>
        <taxon>Ustilaginomycetes</taxon>
        <taxon>Ustilaginales</taxon>
        <taxon>Ustilaginaceae</taxon>
        <taxon>Kalmanozyma</taxon>
    </lineage>
</organism>
<reference evidence="3" key="1">
    <citation type="journal article" date="2013" name="Genome Announc.">
        <title>Draft genome sequence of Pseudozyma brasiliensis sp. nov. strain GHG001, a high producer of endo-1,4-xylanase isolated from an insect pest of sugarcane.</title>
        <authorList>
            <person name="Oliveira J.V.D.C."/>
            <person name="dos Santos R.A.C."/>
            <person name="Borges T.A."/>
            <person name="Riano-Pachon D.M."/>
            <person name="Goldman G.H."/>
        </authorList>
    </citation>
    <scope>NUCLEOTIDE SEQUENCE [LARGE SCALE GENOMIC DNA]</scope>
    <source>
        <strain evidence="3">GHG001</strain>
    </source>
</reference>
<dbReference type="OrthoDB" id="2555752at2759"/>
<dbReference type="HOGENOM" id="CLU_585405_0_0_1"/>
<dbReference type="EMBL" id="KI545864">
    <property type="protein sequence ID" value="EST07225.1"/>
    <property type="molecule type" value="Genomic_DNA"/>
</dbReference>
<dbReference type="GeneID" id="27419200"/>
<proteinExistence type="predicted"/>
<keyword evidence="3" id="KW-1185">Reference proteome</keyword>
<feature type="compositionally biased region" description="Basic and acidic residues" evidence="1">
    <location>
        <begin position="434"/>
        <end position="443"/>
    </location>
</feature>
<evidence type="ECO:0000313" key="3">
    <source>
        <dbReference type="Proteomes" id="UP000019377"/>
    </source>
</evidence>
<feature type="compositionally biased region" description="Basic and acidic residues" evidence="1">
    <location>
        <begin position="324"/>
        <end position="393"/>
    </location>
</feature>
<evidence type="ECO:0000256" key="1">
    <source>
        <dbReference type="SAM" id="MobiDB-lite"/>
    </source>
</evidence>
<sequence>MLSKFSLPVLYRGLRQQTNMSNYAFSVDDWPLKDENGNLISYKPDVSSPPLQRGVLRASSREAPAVPWYRLVEQFDPNHTRLNFVGFHVPHTIDASGFDKVRDSLRTLFQIAFPFTEEPRIRMNHGNSRGKKGTYVGFDTPSTNVRSGDIVAAAATYEWKADGHLLGKPWYVGIPTNELLLPVQFLGVPEACKERFIDALPEYLTTELDPYEALQIVDIWESQSRRSQESPWTFDGRVLALVAVTDTDPDPSITCVNHIASNWPGWFHFEDECLIKLQYPSRFKFCEFCLHTAQDLSGPNQRHTDKACIKITCGVCGHIGHNSAEGKPDPDGENKKACEQGKKRRNEEREEARKRQRIENEKRAAEEEAARKAAEEEEARKKAEEEGTAKTADDAAGASSADTTPTGAEVEKDVEGNDEDEVQEKGAEGATEAATEKGQDAASKDNAAGPEGEGDDNEAEVKVEESL</sequence>
<feature type="region of interest" description="Disordered" evidence="1">
    <location>
        <begin position="322"/>
        <end position="467"/>
    </location>
</feature>
<protein>
    <submittedName>
        <fullName evidence="2">Uncharacterized protein</fullName>
    </submittedName>
</protein>
<evidence type="ECO:0000313" key="2">
    <source>
        <dbReference type="EMBL" id="EST07225.1"/>
    </source>
</evidence>
<accession>V5EQ29</accession>
<dbReference type="Proteomes" id="UP000019377">
    <property type="component" value="Unassembled WGS sequence"/>
</dbReference>
<name>V5EQ29_KALBG</name>
<gene>
    <name evidence="2" type="ORF">PSEUBRA_SCAF21g03518</name>
</gene>
<dbReference type="STRING" id="1365824.V5EQ29"/>
<dbReference type="eggNOG" id="ENOG502R387">
    <property type="taxonomic scope" value="Eukaryota"/>
</dbReference>
<feature type="compositionally biased region" description="Low complexity" evidence="1">
    <location>
        <begin position="394"/>
        <end position="408"/>
    </location>
</feature>